<dbReference type="PANTHER" id="PTHR11208">
    <property type="entry name" value="RNA-BINDING PROTEIN RELATED"/>
    <property type="match status" value="1"/>
</dbReference>
<evidence type="ECO:0000256" key="12">
    <source>
        <dbReference type="PROSITE-ProRule" id="PRU00117"/>
    </source>
</evidence>
<evidence type="ECO:0000256" key="6">
    <source>
        <dbReference type="ARBA" id="ARBA00022771"/>
    </source>
</evidence>
<dbReference type="STRING" id="101127.A0A1X2GZN1"/>
<feature type="compositionally biased region" description="Low complexity" evidence="14">
    <location>
        <begin position="459"/>
        <end position="482"/>
    </location>
</feature>
<sequence length="503" mass="57120">MYHPTGTNLVPLGRNRFSNDSPEPASEFSKRPRQNDTSASSDQARAERKRKRKSRWGDQEENEPSGLPTTLPRVDDDKKNEYILKIRIEEINRKLRNNDVVPPERLRSPSPEPVYDSHGKRVNTREVRYRKKLEDERHKLVEQATKTLPNFVPPADYRRPTKLQDKVYIPAKEFPEINFIGLLIGPRGKTLKGIESDTGVKISIRGRGSIKEGKSRGDSSSSTSSEDDLHCLVMADDEDKIKKAVKMINKIIETSASTPEGQNELKRNQLRELAALNGTLRDDEAMTCLNCGAVGHRRFECPERPSYVSNMICRNCGGHGHIARDCHQRDNPQPMNEQDQQLDAEYMNLMAELGERPDGNPNAPSAPGPGSHGQQPSYSAEPSLIEGLPEDAPDWQRDPDLANAPWHQPRHHHHHHQSSQSYYQNHQQSSNAYEYDANAYYYGGNSGATTGYEGYEYDYQQQQPYAQDNAQQWEGYQHQQQQHDGTWNAPPPPPSDHVPPPRK</sequence>
<dbReference type="Gene3D" id="6.10.140.1790">
    <property type="match status" value="1"/>
</dbReference>
<keyword evidence="10 13" id="KW-0539">Nucleus</keyword>
<evidence type="ECO:0000313" key="16">
    <source>
        <dbReference type="EMBL" id="ORX63124.1"/>
    </source>
</evidence>
<dbReference type="InterPro" id="IPR001878">
    <property type="entry name" value="Znf_CCHC"/>
</dbReference>
<evidence type="ECO:0000259" key="15">
    <source>
        <dbReference type="PROSITE" id="PS50158"/>
    </source>
</evidence>
<accession>A0A1X2GZN1</accession>
<keyword evidence="8 12" id="KW-0694">RNA-binding</keyword>
<dbReference type="SMART" id="SM00322">
    <property type="entry name" value="KH"/>
    <property type="match status" value="1"/>
</dbReference>
<dbReference type="EMBL" id="MCGT01000001">
    <property type="protein sequence ID" value="ORX63124.1"/>
    <property type="molecule type" value="Genomic_DNA"/>
</dbReference>
<dbReference type="Gene3D" id="3.30.1370.10">
    <property type="entry name" value="K Homology domain, type 1"/>
    <property type="match status" value="1"/>
</dbReference>
<reference evidence="16 17" key="1">
    <citation type="submission" date="2016-07" db="EMBL/GenBank/DDBJ databases">
        <title>Pervasive Adenine N6-methylation of Active Genes in Fungi.</title>
        <authorList>
            <consortium name="DOE Joint Genome Institute"/>
            <person name="Mondo S.J."/>
            <person name="Dannebaum R.O."/>
            <person name="Kuo R.C."/>
            <person name="Labutti K."/>
            <person name="Haridas S."/>
            <person name="Kuo A."/>
            <person name="Salamov A."/>
            <person name="Ahrendt S.R."/>
            <person name="Lipzen A."/>
            <person name="Sullivan W."/>
            <person name="Andreopoulos W.B."/>
            <person name="Clum A."/>
            <person name="Lindquist E."/>
            <person name="Daum C."/>
            <person name="Ramamoorthy G.K."/>
            <person name="Gryganskyi A."/>
            <person name="Culley D."/>
            <person name="Magnuson J.K."/>
            <person name="James T.Y."/>
            <person name="O'Malley M.A."/>
            <person name="Stajich J.E."/>
            <person name="Spatafora J.W."/>
            <person name="Visel A."/>
            <person name="Grigoriev I.V."/>
        </authorList>
    </citation>
    <scope>NUCLEOTIDE SEQUENCE [LARGE SCALE GENOMIC DNA]</scope>
    <source>
        <strain evidence="16 17">NRRL 3301</strain>
    </source>
</reference>
<feature type="region of interest" description="Disordered" evidence="14">
    <location>
        <begin position="102"/>
        <end position="121"/>
    </location>
</feature>
<evidence type="ECO:0000256" key="8">
    <source>
        <dbReference type="ARBA" id="ARBA00022884"/>
    </source>
</evidence>
<dbReference type="Pfam" id="PF16275">
    <property type="entry name" value="SF1-HH"/>
    <property type="match status" value="1"/>
</dbReference>
<feature type="region of interest" description="Disordered" evidence="14">
    <location>
        <begin position="1"/>
        <end position="74"/>
    </location>
</feature>
<feature type="compositionally biased region" description="Basic residues" evidence="14">
    <location>
        <begin position="408"/>
        <end position="417"/>
    </location>
</feature>
<dbReference type="AlphaFoldDB" id="A0A1X2GZN1"/>
<dbReference type="Gene3D" id="4.10.60.10">
    <property type="entry name" value="Zinc finger, CCHC-type"/>
    <property type="match status" value="1"/>
</dbReference>
<dbReference type="InterPro" id="IPR032570">
    <property type="entry name" value="SF1-HH"/>
</dbReference>
<dbReference type="OrthoDB" id="6777263at2759"/>
<dbReference type="GO" id="GO:0071004">
    <property type="term" value="C:U2-type prespliceosome"/>
    <property type="evidence" value="ECO:0007669"/>
    <property type="project" value="EnsemblFungi"/>
</dbReference>
<dbReference type="GO" id="GO:0008270">
    <property type="term" value="F:zinc ion binding"/>
    <property type="evidence" value="ECO:0007669"/>
    <property type="project" value="UniProtKB-UniRule"/>
</dbReference>
<keyword evidence="7 13" id="KW-0862">Zinc</keyword>
<evidence type="ECO:0000256" key="5">
    <source>
        <dbReference type="ARBA" id="ARBA00022723"/>
    </source>
</evidence>
<dbReference type="Pfam" id="PF22675">
    <property type="entry name" value="KH-I_KHDC4-BBP"/>
    <property type="match status" value="1"/>
</dbReference>
<keyword evidence="4 13" id="KW-0507">mRNA processing</keyword>
<evidence type="ECO:0000256" key="1">
    <source>
        <dbReference type="ARBA" id="ARBA00004123"/>
    </source>
</evidence>
<comment type="similarity">
    <text evidence="2 13">Belongs to the BBP/SF1 family.</text>
</comment>
<keyword evidence="5 13" id="KW-0479">Metal-binding</keyword>
<dbReference type="CDD" id="cd02395">
    <property type="entry name" value="KH-I_BBP"/>
    <property type="match status" value="1"/>
</dbReference>
<feature type="domain" description="CCHC-type" evidence="15">
    <location>
        <begin position="288"/>
        <end position="303"/>
    </location>
</feature>
<dbReference type="InterPro" id="IPR047086">
    <property type="entry name" value="SF1-HH_sf"/>
</dbReference>
<comment type="subcellular location">
    <subcellularLocation>
        <location evidence="1 13">Nucleus</location>
    </subcellularLocation>
</comment>
<keyword evidence="13" id="KW-0747">Spliceosome</keyword>
<evidence type="ECO:0000256" key="4">
    <source>
        <dbReference type="ARBA" id="ARBA00022664"/>
    </source>
</evidence>
<keyword evidence="9 13" id="KW-0508">mRNA splicing</keyword>
<dbReference type="PANTHER" id="PTHR11208:SF45">
    <property type="entry name" value="SPLICING FACTOR 1"/>
    <property type="match status" value="1"/>
</dbReference>
<dbReference type="GO" id="GO:0048024">
    <property type="term" value="P:regulation of mRNA splicing, via spliceosome"/>
    <property type="evidence" value="ECO:0007669"/>
    <property type="project" value="TreeGrafter"/>
</dbReference>
<feature type="region of interest" description="Disordered" evidence="14">
    <location>
        <begin position="205"/>
        <end position="229"/>
    </location>
</feature>
<dbReference type="SUPFAM" id="SSF54791">
    <property type="entry name" value="Eukaryotic type KH-domain (KH-domain type I)"/>
    <property type="match status" value="1"/>
</dbReference>
<evidence type="ECO:0000256" key="10">
    <source>
        <dbReference type="ARBA" id="ARBA00023242"/>
    </source>
</evidence>
<dbReference type="GO" id="GO:0045131">
    <property type="term" value="F:pre-mRNA branch point binding"/>
    <property type="evidence" value="ECO:0007669"/>
    <property type="project" value="UniProtKB-UniRule"/>
</dbReference>
<dbReference type="FunFam" id="3.30.1370.10:FF:000024">
    <property type="entry name" value="Branchpoint-bridging protein-like protein"/>
    <property type="match status" value="1"/>
</dbReference>
<gene>
    <name evidence="16" type="ORF">DM01DRAFT_1314897</name>
</gene>
<dbReference type="GO" id="GO:0045292">
    <property type="term" value="P:mRNA cis splicing, via spliceosome"/>
    <property type="evidence" value="ECO:0007669"/>
    <property type="project" value="EnsemblFungi"/>
</dbReference>
<dbReference type="GO" id="GO:0005829">
    <property type="term" value="C:cytosol"/>
    <property type="evidence" value="ECO:0007669"/>
    <property type="project" value="EnsemblFungi"/>
</dbReference>
<dbReference type="Pfam" id="PF00098">
    <property type="entry name" value="zf-CCHC"/>
    <property type="match status" value="2"/>
</dbReference>
<dbReference type="PROSITE" id="PS50084">
    <property type="entry name" value="KH_TYPE_1"/>
    <property type="match status" value="1"/>
</dbReference>
<feature type="compositionally biased region" description="Low complexity" evidence="14">
    <location>
        <begin position="418"/>
        <end position="428"/>
    </location>
</feature>
<dbReference type="Proteomes" id="UP000242146">
    <property type="component" value="Unassembled WGS sequence"/>
</dbReference>
<keyword evidence="6 11" id="KW-0863">Zinc-finger</keyword>
<organism evidence="16 17">
    <name type="scientific">Hesseltinella vesiculosa</name>
    <dbReference type="NCBI Taxonomy" id="101127"/>
    <lineage>
        <taxon>Eukaryota</taxon>
        <taxon>Fungi</taxon>
        <taxon>Fungi incertae sedis</taxon>
        <taxon>Mucoromycota</taxon>
        <taxon>Mucoromycotina</taxon>
        <taxon>Mucoromycetes</taxon>
        <taxon>Mucorales</taxon>
        <taxon>Cunninghamellaceae</taxon>
        <taxon>Hesseltinella</taxon>
    </lineage>
</organism>
<protein>
    <recommendedName>
        <fullName evidence="3 13">Branchpoint-bridging protein</fullName>
    </recommendedName>
</protein>
<feature type="region of interest" description="Disordered" evidence="14">
    <location>
        <begin position="459"/>
        <end position="503"/>
    </location>
</feature>
<dbReference type="PROSITE" id="PS50158">
    <property type="entry name" value="ZF_CCHC"/>
    <property type="match status" value="2"/>
</dbReference>
<evidence type="ECO:0000256" key="11">
    <source>
        <dbReference type="PROSITE-ProRule" id="PRU00047"/>
    </source>
</evidence>
<dbReference type="InterPro" id="IPR036612">
    <property type="entry name" value="KH_dom_type_1_sf"/>
</dbReference>
<dbReference type="GO" id="GO:0000243">
    <property type="term" value="C:commitment complex"/>
    <property type="evidence" value="ECO:0007669"/>
    <property type="project" value="EnsemblFungi"/>
</dbReference>
<dbReference type="InterPro" id="IPR004087">
    <property type="entry name" value="KH_dom"/>
</dbReference>
<evidence type="ECO:0000256" key="9">
    <source>
        <dbReference type="ARBA" id="ARBA00023187"/>
    </source>
</evidence>
<evidence type="ECO:0000256" key="13">
    <source>
        <dbReference type="RuleBase" id="RU367126"/>
    </source>
</evidence>
<dbReference type="SUPFAM" id="SSF57756">
    <property type="entry name" value="Retrovirus zinc finger-like domains"/>
    <property type="match status" value="1"/>
</dbReference>
<dbReference type="InterPro" id="IPR036875">
    <property type="entry name" value="Znf_CCHC_sf"/>
</dbReference>
<keyword evidence="17" id="KW-1185">Reference proteome</keyword>
<evidence type="ECO:0000256" key="3">
    <source>
        <dbReference type="ARBA" id="ARBA00017984"/>
    </source>
</evidence>
<dbReference type="InterPro" id="IPR045071">
    <property type="entry name" value="BBP-like"/>
</dbReference>
<feature type="region of interest" description="Disordered" evidence="14">
    <location>
        <begin position="353"/>
        <end position="428"/>
    </location>
</feature>
<dbReference type="GO" id="GO:0003729">
    <property type="term" value="F:mRNA binding"/>
    <property type="evidence" value="ECO:0007669"/>
    <property type="project" value="TreeGrafter"/>
</dbReference>
<feature type="domain" description="CCHC-type" evidence="15">
    <location>
        <begin position="313"/>
        <end position="326"/>
    </location>
</feature>
<feature type="compositionally biased region" description="Pro residues" evidence="14">
    <location>
        <begin position="489"/>
        <end position="503"/>
    </location>
</feature>
<proteinExistence type="inferred from homology"/>
<feature type="compositionally biased region" description="Low complexity" evidence="14">
    <location>
        <begin position="359"/>
        <end position="379"/>
    </location>
</feature>
<evidence type="ECO:0000256" key="7">
    <source>
        <dbReference type="ARBA" id="ARBA00022833"/>
    </source>
</evidence>
<name>A0A1X2GZN1_9FUNG</name>
<comment type="caution">
    <text evidence="16">The sequence shown here is derived from an EMBL/GenBank/DDBJ whole genome shotgun (WGS) entry which is preliminary data.</text>
</comment>
<evidence type="ECO:0000256" key="14">
    <source>
        <dbReference type="SAM" id="MobiDB-lite"/>
    </source>
</evidence>
<dbReference type="SMART" id="SM00343">
    <property type="entry name" value="ZnF_C2HC"/>
    <property type="match status" value="2"/>
</dbReference>
<comment type="function">
    <text evidence="13">Necessary for the splicing of pre-mRNA. Has a role in the recognition of the branch site (5'-UACUAAC-3'), the pyrimidine tract and the 3'-splice site at the 3'-end of introns.</text>
</comment>
<dbReference type="InterPro" id="IPR055256">
    <property type="entry name" value="KH_1_KHDC4/BBP-like"/>
</dbReference>
<evidence type="ECO:0000313" key="17">
    <source>
        <dbReference type="Proteomes" id="UP000242146"/>
    </source>
</evidence>
<evidence type="ECO:0000256" key="2">
    <source>
        <dbReference type="ARBA" id="ARBA00010382"/>
    </source>
</evidence>